<proteinExistence type="predicted"/>
<accession>D2RUW9</accession>
<protein>
    <submittedName>
        <fullName evidence="1">Response regulator receiver protein</fullName>
    </submittedName>
</protein>
<evidence type="ECO:0000313" key="1">
    <source>
        <dbReference type="EMBL" id="ADB59262.1"/>
    </source>
</evidence>
<organism evidence="1 2">
    <name type="scientific">Haloterrigena turkmenica (strain ATCC 51198 / DSM 5511 / JCM 9101 / NCIMB 13204 / VKM B-1734 / 4k)</name>
    <name type="common">Halococcus turkmenicus</name>
    <dbReference type="NCBI Taxonomy" id="543526"/>
    <lineage>
        <taxon>Archaea</taxon>
        <taxon>Methanobacteriati</taxon>
        <taxon>Methanobacteriota</taxon>
        <taxon>Stenosarchaea group</taxon>
        <taxon>Halobacteria</taxon>
        <taxon>Halobacteriales</taxon>
        <taxon>Natrialbaceae</taxon>
        <taxon>Haloterrigena</taxon>
    </lineage>
</organism>
<dbReference type="AlphaFoldDB" id="D2RUW9"/>
<gene>
    <name evidence="1" type="ordered locus">Htur_0362</name>
</gene>
<evidence type="ECO:0000313" key="2">
    <source>
        <dbReference type="Proteomes" id="UP000001903"/>
    </source>
</evidence>
<dbReference type="SUPFAM" id="SSF52172">
    <property type="entry name" value="CheY-like"/>
    <property type="match status" value="1"/>
</dbReference>
<dbReference type="Gene3D" id="3.40.50.2300">
    <property type="match status" value="1"/>
</dbReference>
<keyword evidence="2" id="KW-1185">Reference proteome</keyword>
<sequence>MNSSLYLTTFNSICPPSIDRAVLLKSTSRLFVVHPTLSLPDLGTDQARIAATVRQADFDRSILDQIDDSYDLLVLDWELETPDARGVLDAFRQRAPETQILALADDVPTDDPVDRGADELLVRPLSDGKLQSTIERLLLQQAYETAMDDFFRLSTERALLESELQAGLDVTDRYRSVVSDLYDARERTAAIRDELSSDEFDQALRQLLE</sequence>
<dbReference type="STRING" id="543526.Htur_0362"/>
<name>D2RUW9_HALTV</name>
<dbReference type="eggNOG" id="arCOG02601">
    <property type="taxonomic scope" value="Archaea"/>
</dbReference>
<dbReference type="EMBL" id="CP001860">
    <property type="protein sequence ID" value="ADB59262.1"/>
    <property type="molecule type" value="Genomic_DNA"/>
</dbReference>
<dbReference type="InterPro" id="IPR011006">
    <property type="entry name" value="CheY-like_superfamily"/>
</dbReference>
<dbReference type="Proteomes" id="UP000001903">
    <property type="component" value="Chromosome"/>
</dbReference>
<dbReference type="HOGENOM" id="CLU_1313103_0_0_2"/>
<dbReference type="KEGG" id="htu:Htur_0362"/>
<reference evidence="1 2" key="1">
    <citation type="journal article" date="2010" name="Stand. Genomic Sci.">
        <title>Complete genome sequence of Haloterrigena turkmenica type strain (4k).</title>
        <authorList>
            <person name="Saunders E."/>
            <person name="Tindall B.J."/>
            <person name="Fahnrich R."/>
            <person name="Lapidus A."/>
            <person name="Copeland A."/>
            <person name="Del Rio T.G."/>
            <person name="Lucas S."/>
            <person name="Chen F."/>
            <person name="Tice H."/>
            <person name="Cheng J.F."/>
            <person name="Han C."/>
            <person name="Detter J.C."/>
            <person name="Bruce D."/>
            <person name="Goodwin L."/>
            <person name="Chain P."/>
            <person name="Pitluck S."/>
            <person name="Pati A."/>
            <person name="Ivanova N."/>
            <person name="Mavromatis K."/>
            <person name="Chen A."/>
            <person name="Palaniappan K."/>
            <person name="Land M."/>
            <person name="Hauser L."/>
            <person name="Chang Y.J."/>
            <person name="Jeffries C.D."/>
            <person name="Brettin T."/>
            <person name="Rohde M."/>
            <person name="Goker M."/>
            <person name="Bristow J."/>
            <person name="Eisen J.A."/>
            <person name="Markowitz V."/>
            <person name="Hugenholtz P."/>
            <person name="Klenk H.P."/>
            <person name="Kyrpides N.C."/>
        </authorList>
    </citation>
    <scope>NUCLEOTIDE SEQUENCE [LARGE SCALE GENOMIC DNA]</scope>
    <source>
        <strain evidence="2">ATCC 51198 / DSM 5511 / JCM 9101 / NCIMB 13204 / VKM B-1734 / 4k</strain>
    </source>
</reference>